<feature type="chain" id="PRO_5038875059" evidence="1">
    <location>
        <begin position="37"/>
        <end position="121"/>
    </location>
</feature>
<dbReference type="SUPFAM" id="SSF54106">
    <property type="entry name" value="LysM domain"/>
    <property type="match status" value="1"/>
</dbReference>
<feature type="signal peptide" evidence="1">
    <location>
        <begin position="1"/>
        <end position="36"/>
    </location>
</feature>
<dbReference type="RefSeq" id="WP_138196283.1">
    <property type="nucleotide sequence ID" value="NZ_VCIW01000016.1"/>
</dbReference>
<reference evidence="3 4" key="1">
    <citation type="submission" date="2019-05" db="EMBL/GenBank/DDBJ databases">
        <authorList>
            <person name="Narsing Rao M.P."/>
            <person name="Li W.J."/>
        </authorList>
    </citation>
    <scope>NUCLEOTIDE SEQUENCE [LARGE SCALE GENOMIC DNA]</scope>
    <source>
        <strain evidence="3 4">SYSU_K30003</strain>
    </source>
</reference>
<evidence type="ECO:0000313" key="3">
    <source>
        <dbReference type="EMBL" id="TLS50149.1"/>
    </source>
</evidence>
<dbReference type="Proteomes" id="UP000309676">
    <property type="component" value="Unassembled WGS sequence"/>
</dbReference>
<dbReference type="Pfam" id="PF01476">
    <property type="entry name" value="LysM"/>
    <property type="match status" value="1"/>
</dbReference>
<dbReference type="AlphaFoldDB" id="A0A5R9G527"/>
<dbReference type="OrthoDB" id="9801998at2"/>
<organism evidence="3 4">
    <name type="scientific">Paenibacillus antri</name>
    <dbReference type="NCBI Taxonomy" id="2582848"/>
    <lineage>
        <taxon>Bacteria</taxon>
        <taxon>Bacillati</taxon>
        <taxon>Bacillota</taxon>
        <taxon>Bacilli</taxon>
        <taxon>Bacillales</taxon>
        <taxon>Paenibacillaceae</taxon>
        <taxon>Paenibacillus</taxon>
    </lineage>
</organism>
<evidence type="ECO:0000256" key="1">
    <source>
        <dbReference type="SAM" id="SignalP"/>
    </source>
</evidence>
<evidence type="ECO:0000313" key="4">
    <source>
        <dbReference type="Proteomes" id="UP000309676"/>
    </source>
</evidence>
<dbReference type="InterPro" id="IPR018392">
    <property type="entry name" value="LysM"/>
</dbReference>
<dbReference type="CDD" id="cd00118">
    <property type="entry name" value="LysM"/>
    <property type="match status" value="1"/>
</dbReference>
<sequence length="121" mass="13132">MRTNTYRQRNGKQQARKKFFVRMMMFLALIGFSATSGVMLHASANQEDNSTAVTTTAESAAQASVLDTGSILCVEPGDTLWKIAKAYGPDDVSVKSYVQSIIEANDLDSASLQVGQVLRLP</sequence>
<accession>A0A5R9G527</accession>
<dbReference type="InterPro" id="IPR036779">
    <property type="entry name" value="LysM_dom_sf"/>
</dbReference>
<name>A0A5R9G527_9BACL</name>
<feature type="domain" description="LysM" evidence="2">
    <location>
        <begin position="70"/>
        <end position="120"/>
    </location>
</feature>
<dbReference type="SMART" id="SM00257">
    <property type="entry name" value="LysM"/>
    <property type="match status" value="1"/>
</dbReference>
<protein>
    <submittedName>
        <fullName evidence="3">LysM peptidoglycan-binding domain-containing protein</fullName>
    </submittedName>
</protein>
<comment type="caution">
    <text evidence="3">The sequence shown here is derived from an EMBL/GenBank/DDBJ whole genome shotgun (WGS) entry which is preliminary data.</text>
</comment>
<dbReference type="Gene3D" id="3.10.350.10">
    <property type="entry name" value="LysM domain"/>
    <property type="match status" value="1"/>
</dbReference>
<proteinExistence type="predicted"/>
<dbReference type="EMBL" id="VCIW01000016">
    <property type="protein sequence ID" value="TLS50149.1"/>
    <property type="molecule type" value="Genomic_DNA"/>
</dbReference>
<keyword evidence="1" id="KW-0732">Signal</keyword>
<dbReference type="PROSITE" id="PS51782">
    <property type="entry name" value="LYSM"/>
    <property type="match status" value="1"/>
</dbReference>
<evidence type="ECO:0000259" key="2">
    <source>
        <dbReference type="PROSITE" id="PS51782"/>
    </source>
</evidence>
<gene>
    <name evidence="3" type="ORF">FE782_20970</name>
</gene>
<keyword evidence="4" id="KW-1185">Reference proteome</keyword>